<evidence type="ECO:0000256" key="3">
    <source>
        <dbReference type="ARBA" id="ARBA00023163"/>
    </source>
</evidence>
<dbReference type="AlphaFoldDB" id="A0A2M9XVV2"/>
<organism evidence="6 9">
    <name type="scientific">Leptospira kmetyi</name>
    <dbReference type="NCBI Taxonomy" id="408139"/>
    <lineage>
        <taxon>Bacteria</taxon>
        <taxon>Pseudomonadati</taxon>
        <taxon>Spirochaetota</taxon>
        <taxon>Spirochaetia</taxon>
        <taxon>Leptospirales</taxon>
        <taxon>Leptospiraceae</taxon>
        <taxon>Leptospira</taxon>
    </lineage>
</organism>
<dbReference type="Pfam" id="PF00440">
    <property type="entry name" value="TetR_N"/>
    <property type="match status" value="1"/>
</dbReference>
<dbReference type="InterPro" id="IPR009057">
    <property type="entry name" value="Homeodomain-like_sf"/>
</dbReference>
<sequence length="194" mass="22461">MSGKEDILAITADLFYTNGYNNTGLAEILNKCNLAKTSLYHHFGSKAGLGLAYLEMMKEDLFKRIELWVNKRKSLGEYLSKWIWYIKKSIKENQFHGCPFAGFAYQLSKDDIELFTPKMEEISRDWMKLLSDFVSGLQKNGTVRKDLKAKDIAFEMLAIYQGHVTLWKLTKNMQHIEAMDRKFKELAKNVELGS</sequence>
<dbReference type="InterPro" id="IPR001647">
    <property type="entry name" value="HTH_TetR"/>
</dbReference>
<dbReference type="OrthoDB" id="9812993at2"/>
<dbReference type="InterPro" id="IPR011075">
    <property type="entry name" value="TetR_C"/>
</dbReference>
<reference evidence="7 8" key="1">
    <citation type="submission" date="2017-07" db="EMBL/GenBank/DDBJ databases">
        <title>Leptospira spp. isolated from tropical soils.</title>
        <authorList>
            <person name="Thibeaux R."/>
            <person name="Iraola G."/>
            <person name="Ferres I."/>
            <person name="Bierque E."/>
            <person name="Girault D."/>
            <person name="Soupe-Gilbert M.-E."/>
            <person name="Picardeau M."/>
            <person name="Goarant C."/>
        </authorList>
    </citation>
    <scope>NUCLEOTIDE SEQUENCE [LARGE SCALE GENOMIC DNA]</scope>
    <source>
        <strain evidence="7 8">JW2-C-B1</strain>
    </source>
</reference>
<evidence type="ECO:0000313" key="6">
    <source>
        <dbReference type="EMBL" id="AYV56857.1"/>
    </source>
</evidence>
<dbReference type="PRINTS" id="PR00455">
    <property type="entry name" value="HTHTETR"/>
</dbReference>
<dbReference type="PANTHER" id="PTHR47506">
    <property type="entry name" value="TRANSCRIPTIONAL REGULATORY PROTEIN"/>
    <property type="match status" value="1"/>
</dbReference>
<evidence type="ECO:0000313" key="7">
    <source>
        <dbReference type="EMBL" id="PJZ31150.1"/>
    </source>
</evidence>
<evidence type="ECO:0000256" key="2">
    <source>
        <dbReference type="ARBA" id="ARBA00023125"/>
    </source>
</evidence>
<evidence type="ECO:0000313" key="9">
    <source>
        <dbReference type="Proteomes" id="UP000276407"/>
    </source>
</evidence>
<dbReference type="GO" id="GO:0003677">
    <property type="term" value="F:DNA binding"/>
    <property type="evidence" value="ECO:0007669"/>
    <property type="project" value="UniProtKB-UniRule"/>
</dbReference>
<dbReference type="PROSITE" id="PS50977">
    <property type="entry name" value="HTH_TETR_2"/>
    <property type="match status" value="1"/>
</dbReference>
<feature type="DNA-binding region" description="H-T-H motif" evidence="4">
    <location>
        <begin position="24"/>
        <end position="43"/>
    </location>
</feature>
<keyword evidence="8" id="KW-1185">Reference proteome</keyword>
<feature type="domain" description="HTH tetR-type" evidence="5">
    <location>
        <begin position="1"/>
        <end position="61"/>
    </location>
</feature>
<dbReference type="Pfam" id="PF16925">
    <property type="entry name" value="TetR_C_13"/>
    <property type="match status" value="1"/>
</dbReference>
<accession>A0A2M9XVV2</accession>
<keyword evidence="1" id="KW-0805">Transcription regulation</keyword>
<dbReference type="EMBL" id="CP033614">
    <property type="protein sequence ID" value="AYV56857.1"/>
    <property type="molecule type" value="Genomic_DNA"/>
</dbReference>
<dbReference type="KEGG" id="lkm:EFP84_16040"/>
<reference evidence="6 9" key="2">
    <citation type="submission" date="2018-11" db="EMBL/GenBank/DDBJ databases">
        <title>Complete genome sequence of Leptospira kmetyi isolate LS 001/16 from soil sample associated with a leptospirosis patient in Kelantan.</title>
        <authorList>
            <person name="Muhammad Yusoff F."/>
            <person name="Muhammad Yusoff S."/>
            <person name="Ahmad M.N."/>
            <person name="Yusof N.Y."/>
            <person name="Aziah I."/>
        </authorList>
    </citation>
    <scope>NUCLEOTIDE SEQUENCE [LARGE SCALE GENOMIC DNA]</scope>
    <source>
        <strain evidence="6 9">LS 001/16</strain>
    </source>
</reference>
<keyword evidence="2 4" id="KW-0238">DNA-binding</keyword>
<gene>
    <name evidence="7" type="ORF">CH378_04295</name>
    <name evidence="6" type="ORF">EFP84_16040</name>
</gene>
<dbReference type="PANTHER" id="PTHR47506:SF1">
    <property type="entry name" value="HTH-TYPE TRANSCRIPTIONAL REGULATOR YJDC"/>
    <property type="match status" value="1"/>
</dbReference>
<dbReference type="SUPFAM" id="SSF48498">
    <property type="entry name" value="Tetracyclin repressor-like, C-terminal domain"/>
    <property type="match status" value="1"/>
</dbReference>
<name>A0A2M9XVV2_9LEPT</name>
<dbReference type="Gene3D" id="1.10.357.10">
    <property type="entry name" value="Tetracycline Repressor, domain 2"/>
    <property type="match status" value="1"/>
</dbReference>
<dbReference type="Proteomes" id="UP000276407">
    <property type="component" value="Chromosome 1"/>
</dbReference>
<evidence type="ECO:0000256" key="1">
    <source>
        <dbReference type="ARBA" id="ARBA00023015"/>
    </source>
</evidence>
<keyword evidence="3" id="KW-0804">Transcription</keyword>
<protein>
    <submittedName>
        <fullName evidence="6">TetR/AcrR family transcriptional regulator</fullName>
    </submittedName>
</protein>
<dbReference type="RefSeq" id="WP_010575582.1">
    <property type="nucleotide sequence ID" value="NZ_CP033614.1"/>
</dbReference>
<dbReference type="Proteomes" id="UP000231919">
    <property type="component" value="Unassembled WGS sequence"/>
</dbReference>
<evidence type="ECO:0000259" key="5">
    <source>
        <dbReference type="PROSITE" id="PS50977"/>
    </source>
</evidence>
<proteinExistence type="predicted"/>
<dbReference type="SUPFAM" id="SSF46689">
    <property type="entry name" value="Homeodomain-like"/>
    <property type="match status" value="1"/>
</dbReference>
<evidence type="ECO:0000256" key="4">
    <source>
        <dbReference type="PROSITE-ProRule" id="PRU00335"/>
    </source>
</evidence>
<evidence type="ECO:0000313" key="8">
    <source>
        <dbReference type="Proteomes" id="UP000231919"/>
    </source>
</evidence>
<dbReference type="InterPro" id="IPR036271">
    <property type="entry name" value="Tet_transcr_reg_TetR-rel_C_sf"/>
</dbReference>
<dbReference type="EMBL" id="NPDP01000005">
    <property type="protein sequence ID" value="PJZ31150.1"/>
    <property type="molecule type" value="Genomic_DNA"/>
</dbReference>